<dbReference type="Pfam" id="PF00561">
    <property type="entry name" value="Abhydrolase_1"/>
    <property type="match status" value="1"/>
</dbReference>
<evidence type="ECO:0000313" key="5">
    <source>
        <dbReference type="EMBL" id="KAF0718577.1"/>
    </source>
</evidence>
<evidence type="ECO:0000313" key="6">
    <source>
        <dbReference type="EMBL" id="VFT78816.1"/>
    </source>
</evidence>
<protein>
    <submittedName>
        <fullName evidence="6">Aste57867_1603 protein</fullName>
    </submittedName>
</protein>
<reference evidence="5" key="2">
    <citation type="submission" date="2019-06" db="EMBL/GenBank/DDBJ databases">
        <title>Genomics analysis of Aphanomyces spp. identifies a new class of oomycete effector associated with host adaptation.</title>
        <authorList>
            <person name="Gaulin E."/>
        </authorList>
    </citation>
    <scope>NUCLEOTIDE SEQUENCE</scope>
    <source>
        <strain evidence="5">CBS 578.67</strain>
    </source>
</reference>
<dbReference type="PANTHER" id="PTHR43248">
    <property type="entry name" value="2-SUCCINYL-6-HYDROXY-2,4-CYCLOHEXADIENE-1-CARBOXYLATE SYNTHASE"/>
    <property type="match status" value="1"/>
</dbReference>
<accession>A0A485K6N6</accession>
<dbReference type="AlphaFoldDB" id="A0A485K6N6"/>
<dbReference type="OrthoDB" id="75190at2759"/>
<keyword evidence="7" id="KW-1185">Reference proteome</keyword>
<evidence type="ECO:0000313" key="7">
    <source>
        <dbReference type="Proteomes" id="UP000332933"/>
    </source>
</evidence>
<dbReference type="SUPFAM" id="SSF53474">
    <property type="entry name" value="alpha/beta-Hydrolases"/>
    <property type="match status" value="1"/>
</dbReference>
<dbReference type="Pfam" id="PF08386">
    <property type="entry name" value="Abhydrolase_4"/>
    <property type="match status" value="1"/>
</dbReference>
<gene>
    <name evidence="6" type="primary">Aste57867_1603</name>
    <name evidence="5" type="ORF">As57867_001602</name>
    <name evidence="6" type="ORF">ASTE57867_1603</name>
</gene>
<comment type="similarity">
    <text evidence="1">Belongs to the peptidase S33 family.</text>
</comment>
<feature type="domain" description="AB hydrolase-1" evidence="3">
    <location>
        <begin position="95"/>
        <end position="282"/>
    </location>
</feature>
<keyword evidence="2" id="KW-0378">Hydrolase</keyword>
<evidence type="ECO:0000259" key="4">
    <source>
        <dbReference type="Pfam" id="PF08386"/>
    </source>
</evidence>
<name>A0A485K6N6_9STRA</name>
<evidence type="ECO:0000256" key="2">
    <source>
        <dbReference type="ARBA" id="ARBA00022801"/>
    </source>
</evidence>
<dbReference type="InterPro" id="IPR013595">
    <property type="entry name" value="Pept_S33_TAP-like_C"/>
</dbReference>
<sequence length="556" mass="60267">MSTFSQPPLHKTLPLSSFLILPRPIMVKCVAPLAFLAFTTADPFNWKPCPGSTDPHLQCGVFTVPLNHLNPTKNNQTIDLAVRRYLTNSTSSKGTIVMNPGGPGASGTYLASAKSIVLTGGNYDVFGFDPRGVGESRPIKCSKNGVTAATEAARLASLTVPLDTESSPTSIDRYEAELKAQVRRCEVYDGDYLPYLSTAFVARDMDLIRKALGESVLNYYGISYGTFLGVTYANMFPDHVGRMALDSILDPVAYTGPTPEVMLASVAVLDTVFDAFVSACEEAGPSLCALAEATGKPSGYVCDKVQALFDATNETPLIVPTKDGDVSVLTGTDIRSRTQSGLSFPQSFPQVAKYLSDLINGTFVANGVKDAPTFCSADANRALNLKFPLYIANDGDNTGDHMSWEDMLQASKDQSANFGIMYVKDGWGGMLFKPKPVERYAGPWDKSLKNRILLLNNEVDPQTPLEWAQNTADIMGDNAVLVIREGYGHTVTNLPSKCIQQITIDFFNNGTYPDPDTTCPLDTGLFGLQRHLNESEDDVEAARNAFAQLMAEQRGF</sequence>
<dbReference type="InterPro" id="IPR000073">
    <property type="entry name" value="AB_hydrolase_1"/>
</dbReference>
<dbReference type="EMBL" id="VJMH01000138">
    <property type="protein sequence ID" value="KAF0718577.1"/>
    <property type="molecule type" value="Genomic_DNA"/>
</dbReference>
<dbReference type="InterPro" id="IPR029058">
    <property type="entry name" value="AB_hydrolase_fold"/>
</dbReference>
<evidence type="ECO:0000256" key="1">
    <source>
        <dbReference type="ARBA" id="ARBA00010088"/>
    </source>
</evidence>
<dbReference type="InterPro" id="IPR051601">
    <property type="entry name" value="Serine_prot/Carboxylest_S33"/>
</dbReference>
<dbReference type="EMBL" id="CAADRA010000138">
    <property type="protein sequence ID" value="VFT78816.1"/>
    <property type="molecule type" value="Genomic_DNA"/>
</dbReference>
<dbReference type="Gene3D" id="3.40.50.1820">
    <property type="entry name" value="alpha/beta hydrolase"/>
    <property type="match status" value="1"/>
</dbReference>
<dbReference type="PANTHER" id="PTHR43248:SF25">
    <property type="entry name" value="AB HYDROLASE-1 DOMAIN-CONTAINING PROTEIN-RELATED"/>
    <property type="match status" value="1"/>
</dbReference>
<proteinExistence type="inferred from homology"/>
<organism evidence="6 7">
    <name type="scientific">Aphanomyces stellatus</name>
    <dbReference type="NCBI Taxonomy" id="120398"/>
    <lineage>
        <taxon>Eukaryota</taxon>
        <taxon>Sar</taxon>
        <taxon>Stramenopiles</taxon>
        <taxon>Oomycota</taxon>
        <taxon>Saprolegniomycetes</taxon>
        <taxon>Saprolegniales</taxon>
        <taxon>Verrucalvaceae</taxon>
        <taxon>Aphanomyces</taxon>
    </lineage>
</organism>
<reference evidence="6 7" key="1">
    <citation type="submission" date="2019-03" db="EMBL/GenBank/DDBJ databases">
        <authorList>
            <person name="Gaulin E."/>
            <person name="Dumas B."/>
        </authorList>
    </citation>
    <scope>NUCLEOTIDE SEQUENCE [LARGE SCALE GENOMIC DNA]</scope>
    <source>
        <strain evidence="6">CBS 568.67</strain>
    </source>
</reference>
<dbReference type="Proteomes" id="UP000332933">
    <property type="component" value="Unassembled WGS sequence"/>
</dbReference>
<dbReference type="GO" id="GO:0016787">
    <property type="term" value="F:hydrolase activity"/>
    <property type="evidence" value="ECO:0007669"/>
    <property type="project" value="UniProtKB-KW"/>
</dbReference>
<evidence type="ECO:0000259" key="3">
    <source>
        <dbReference type="Pfam" id="PF00561"/>
    </source>
</evidence>
<feature type="domain" description="Peptidase S33 tripeptidyl aminopeptidase-like C-terminal" evidence="4">
    <location>
        <begin position="446"/>
        <end position="519"/>
    </location>
</feature>